<dbReference type="Gene3D" id="3.30.428.70">
    <property type="match status" value="1"/>
</dbReference>
<dbReference type="GO" id="GO:0005524">
    <property type="term" value="F:ATP binding"/>
    <property type="evidence" value="ECO:0007669"/>
    <property type="project" value="InterPro"/>
</dbReference>
<keyword evidence="3" id="KW-1185">Reference proteome</keyword>
<dbReference type="OrthoDB" id="10267950at2759"/>
<dbReference type="InterPro" id="IPR043171">
    <property type="entry name" value="Ap4A_phos1/2-like"/>
</dbReference>
<sequence length="134" mass="15154">MATLRNLPALVRKKFSSAQQQGDLTFYATQVCILQCRGLPFQLRFSPSLANKPKSNKTKAASSKPFDPFEDPPACLYIMSLPPSHFIVLNKFPVIPDHFILATKDFKQQTKLLEKDDLEAAYACLRAYRDDGEE</sequence>
<proteinExistence type="predicted"/>
<keyword evidence="2" id="KW-0548">Nucleotidyltransferase</keyword>
<dbReference type="AlphaFoldDB" id="A0A1E1L4R2"/>
<dbReference type="InterPro" id="IPR036265">
    <property type="entry name" value="HIT-like_sf"/>
</dbReference>
<dbReference type="Proteomes" id="UP000178912">
    <property type="component" value="Unassembled WGS sequence"/>
</dbReference>
<feature type="domain" description="Ap4A phosphorylase 1/2 N-terminal" evidence="1">
    <location>
        <begin position="6"/>
        <end position="127"/>
    </location>
</feature>
<evidence type="ECO:0000313" key="2">
    <source>
        <dbReference type="EMBL" id="CZT05557.1"/>
    </source>
</evidence>
<dbReference type="PANTHER" id="PTHR38420">
    <property type="entry name" value="AP-4-A PHOSPHORYLASE II"/>
    <property type="match status" value="1"/>
</dbReference>
<organism evidence="2 3">
    <name type="scientific">Rhynchosporium agropyri</name>
    <dbReference type="NCBI Taxonomy" id="914238"/>
    <lineage>
        <taxon>Eukaryota</taxon>
        <taxon>Fungi</taxon>
        <taxon>Dikarya</taxon>
        <taxon>Ascomycota</taxon>
        <taxon>Pezizomycotina</taxon>
        <taxon>Leotiomycetes</taxon>
        <taxon>Helotiales</taxon>
        <taxon>Ploettnerulaceae</taxon>
        <taxon>Rhynchosporium</taxon>
    </lineage>
</organism>
<dbReference type="SUPFAM" id="SSF54197">
    <property type="entry name" value="HIT-like"/>
    <property type="match status" value="1"/>
</dbReference>
<evidence type="ECO:0000313" key="3">
    <source>
        <dbReference type="Proteomes" id="UP000178912"/>
    </source>
</evidence>
<reference evidence="3" key="1">
    <citation type="submission" date="2016-03" db="EMBL/GenBank/DDBJ databases">
        <authorList>
            <person name="Guldener U."/>
        </authorList>
    </citation>
    <scope>NUCLEOTIDE SEQUENCE [LARGE SCALE GENOMIC DNA]</scope>
    <source>
        <strain evidence="3">04CH-RAC-A.6.1</strain>
    </source>
</reference>
<dbReference type="EMBL" id="FJUX01000077">
    <property type="protein sequence ID" value="CZT05557.1"/>
    <property type="molecule type" value="Genomic_DNA"/>
</dbReference>
<dbReference type="InterPro" id="IPR009163">
    <property type="entry name" value="Ap4A_phos1/2"/>
</dbReference>
<protein>
    <submittedName>
        <fullName evidence="2">Related to ATP adenylyltransferase II</fullName>
    </submittedName>
</protein>
<name>A0A1E1L4R2_9HELO</name>
<dbReference type="Pfam" id="PF19327">
    <property type="entry name" value="Ap4A_phos_N"/>
    <property type="match status" value="1"/>
</dbReference>
<dbReference type="PANTHER" id="PTHR38420:SF3">
    <property type="entry name" value="5',5'''-P-1,P-4-TETRAPHOSPHATE PHOSPHORYLASE 2"/>
    <property type="match status" value="1"/>
</dbReference>
<keyword evidence="2" id="KW-0808">Transferase</keyword>
<dbReference type="GO" id="GO:0009117">
    <property type="term" value="P:nucleotide metabolic process"/>
    <property type="evidence" value="ECO:0007669"/>
    <property type="project" value="InterPro"/>
</dbReference>
<dbReference type="GO" id="GO:0003877">
    <property type="term" value="F:ATP:ADP adenylyltransferase activity"/>
    <property type="evidence" value="ECO:0007669"/>
    <property type="project" value="InterPro"/>
</dbReference>
<gene>
    <name evidence="2" type="ORF">RAG0_11589</name>
</gene>
<accession>A0A1E1L4R2</accession>
<dbReference type="InterPro" id="IPR045759">
    <property type="entry name" value="Ap4A_phos1/2_N"/>
</dbReference>
<evidence type="ECO:0000259" key="1">
    <source>
        <dbReference type="Pfam" id="PF19327"/>
    </source>
</evidence>